<dbReference type="Proteomes" id="UP000036681">
    <property type="component" value="Unplaced"/>
</dbReference>
<reference evidence="3" key="1">
    <citation type="submission" date="2017-02" db="UniProtKB">
        <authorList>
            <consortium name="WormBaseParasite"/>
        </authorList>
    </citation>
    <scope>IDENTIFICATION</scope>
</reference>
<dbReference type="AlphaFoldDB" id="A0A0M3HNL5"/>
<organism evidence="2 3">
    <name type="scientific">Ascaris lumbricoides</name>
    <name type="common">Giant roundworm</name>
    <dbReference type="NCBI Taxonomy" id="6252"/>
    <lineage>
        <taxon>Eukaryota</taxon>
        <taxon>Metazoa</taxon>
        <taxon>Ecdysozoa</taxon>
        <taxon>Nematoda</taxon>
        <taxon>Chromadorea</taxon>
        <taxon>Rhabditida</taxon>
        <taxon>Spirurina</taxon>
        <taxon>Ascaridomorpha</taxon>
        <taxon>Ascaridoidea</taxon>
        <taxon>Ascarididae</taxon>
        <taxon>Ascaris</taxon>
    </lineage>
</organism>
<protein>
    <submittedName>
        <fullName evidence="3">Uncharacterized protein</fullName>
    </submittedName>
</protein>
<dbReference type="InterPro" id="IPR035161">
    <property type="entry name" value="DUF5332"/>
</dbReference>
<proteinExistence type="predicted"/>
<evidence type="ECO:0000256" key="1">
    <source>
        <dbReference type="SAM" id="SignalP"/>
    </source>
</evidence>
<dbReference type="PANTHER" id="PTHR38612:SF1">
    <property type="entry name" value="PROTEIN CBG06620"/>
    <property type="match status" value="1"/>
</dbReference>
<dbReference type="PANTHER" id="PTHR38612">
    <property type="entry name" value="PROTEIN DCT-5-RELATED"/>
    <property type="match status" value="1"/>
</dbReference>
<feature type="signal peptide" evidence="1">
    <location>
        <begin position="1"/>
        <end position="17"/>
    </location>
</feature>
<dbReference type="Pfam" id="PF17266">
    <property type="entry name" value="DUF5332"/>
    <property type="match status" value="1"/>
</dbReference>
<keyword evidence="2" id="KW-1185">Reference proteome</keyword>
<feature type="chain" id="PRO_5005656531" evidence="1">
    <location>
        <begin position="18"/>
        <end position="204"/>
    </location>
</feature>
<sequence length="204" mass="22860">MLRLVLTVTLMLPLVQCDETISRKCRDLLTCSVKKNCIKLEFLIEKLEGGRPITKQMYDDLDAGIDYGCIFTTGCADECTKCPLCVSGKEHLIDVLSGNKRLSGDECPELVNCATDCVKAVNTDFAMISHCLRHECAYHCFDGSCPKCAGFITRLFNQICVSADLKKRFKSEQCYQIFREIVFAKFEEQFKNAGKKPAIGIKAN</sequence>
<evidence type="ECO:0000313" key="3">
    <source>
        <dbReference type="WBParaSite" id="ALUE_0000330201-mRNA-1"/>
    </source>
</evidence>
<dbReference type="WBParaSite" id="ALUE_0000330201-mRNA-1">
    <property type="protein sequence ID" value="ALUE_0000330201-mRNA-1"/>
    <property type="gene ID" value="ALUE_0000330201"/>
</dbReference>
<accession>A0A0M3HNL5</accession>
<evidence type="ECO:0000313" key="2">
    <source>
        <dbReference type="Proteomes" id="UP000036681"/>
    </source>
</evidence>
<keyword evidence="1" id="KW-0732">Signal</keyword>
<name>A0A0M3HNL5_ASCLU</name>